<evidence type="ECO:0000256" key="1">
    <source>
        <dbReference type="SAM" id="Phobius"/>
    </source>
</evidence>
<protein>
    <submittedName>
        <fullName evidence="2">Uncharacterized protein</fullName>
    </submittedName>
</protein>
<sequence>PNAQFIPFSAFWLRSSVVSVFINLISDMWAIGRKPVKIACYLGFHESLSGFSRIAHAAMRCTIARTWLNPPNQ</sequence>
<dbReference type="EMBL" id="CM010633">
    <property type="protein sequence ID" value="RID60645.1"/>
    <property type="molecule type" value="Genomic_DNA"/>
</dbReference>
<keyword evidence="1" id="KW-1133">Transmembrane helix</keyword>
<dbReference type="AlphaFoldDB" id="A0A397Z508"/>
<organism evidence="2 3">
    <name type="scientific">Brassica campestris</name>
    <name type="common">Field mustard</name>
    <dbReference type="NCBI Taxonomy" id="3711"/>
    <lineage>
        <taxon>Eukaryota</taxon>
        <taxon>Viridiplantae</taxon>
        <taxon>Streptophyta</taxon>
        <taxon>Embryophyta</taxon>
        <taxon>Tracheophyta</taxon>
        <taxon>Spermatophyta</taxon>
        <taxon>Magnoliopsida</taxon>
        <taxon>eudicotyledons</taxon>
        <taxon>Gunneridae</taxon>
        <taxon>Pentapetalae</taxon>
        <taxon>rosids</taxon>
        <taxon>malvids</taxon>
        <taxon>Brassicales</taxon>
        <taxon>Brassicaceae</taxon>
        <taxon>Brassiceae</taxon>
        <taxon>Brassica</taxon>
    </lineage>
</organism>
<gene>
    <name evidence="2" type="ORF">BRARA_F03786</name>
</gene>
<evidence type="ECO:0000313" key="2">
    <source>
        <dbReference type="EMBL" id="RID60645.1"/>
    </source>
</evidence>
<reference evidence="2 3" key="1">
    <citation type="submission" date="2018-06" db="EMBL/GenBank/DDBJ databases">
        <title>WGS assembly of Brassica rapa FPsc.</title>
        <authorList>
            <person name="Bowman J."/>
            <person name="Kohchi T."/>
            <person name="Yamato K."/>
            <person name="Jenkins J."/>
            <person name="Shu S."/>
            <person name="Ishizaki K."/>
            <person name="Yamaoka S."/>
            <person name="Nishihama R."/>
            <person name="Nakamura Y."/>
            <person name="Berger F."/>
            <person name="Adam C."/>
            <person name="Aki S."/>
            <person name="Althoff F."/>
            <person name="Araki T."/>
            <person name="Arteaga-Vazquez M."/>
            <person name="Balasubrmanian S."/>
            <person name="Bauer D."/>
            <person name="Boehm C."/>
            <person name="Briginshaw L."/>
            <person name="Caballero-Perez J."/>
            <person name="Catarino B."/>
            <person name="Chen F."/>
            <person name="Chiyoda S."/>
            <person name="Chovatia M."/>
            <person name="Davies K."/>
            <person name="Delmans M."/>
            <person name="Demura T."/>
            <person name="Dierschke T."/>
            <person name="Dolan L."/>
            <person name="Dorantes-Acosta A."/>
            <person name="Eklund D."/>
            <person name="Florent S."/>
            <person name="Flores-Sandoval E."/>
            <person name="Fujiyama A."/>
            <person name="Fukuzawa H."/>
            <person name="Galik B."/>
            <person name="Grimanelli D."/>
            <person name="Grimwood J."/>
            <person name="Grossniklaus U."/>
            <person name="Hamada T."/>
            <person name="Haseloff J."/>
            <person name="Hetherington A."/>
            <person name="Higo A."/>
            <person name="Hirakawa Y."/>
            <person name="Hundley H."/>
            <person name="Ikeda Y."/>
            <person name="Inoue K."/>
            <person name="Inoue S."/>
            <person name="Ishida S."/>
            <person name="Jia Q."/>
            <person name="Kakita M."/>
            <person name="Kanazawa T."/>
            <person name="Kawai Y."/>
            <person name="Kawashima T."/>
            <person name="Kennedy M."/>
            <person name="Kinose K."/>
            <person name="Kinoshita T."/>
            <person name="Kohara Y."/>
            <person name="Koide E."/>
            <person name="Komatsu K."/>
            <person name="Kopischke S."/>
            <person name="Kubo M."/>
            <person name="Kyozuka J."/>
            <person name="Lagercrantz U."/>
            <person name="Lin S."/>
            <person name="Lindquist E."/>
            <person name="Lipzen A."/>
            <person name="Lu C."/>
            <person name="Luna E."/>
            <person name="Martienssen R."/>
            <person name="Minamino N."/>
            <person name="Mizutani M."/>
            <person name="Mizutani M."/>
            <person name="Mochizuki N."/>
            <person name="Monte I."/>
            <person name="Mosher R."/>
            <person name="Nagasaki H."/>
            <person name="Nakagami H."/>
            <person name="Naramoto S."/>
            <person name="Nishitani K."/>
            <person name="Ohtani M."/>
            <person name="Okamoto T."/>
            <person name="Okumura M."/>
            <person name="Phillips J."/>
            <person name="Pollak B."/>
            <person name="Reinders A."/>
            <person name="Roevekamp M."/>
            <person name="Sano R."/>
            <person name="Sawa S."/>
            <person name="Schmid M."/>
            <person name="Shirakawa M."/>
            <person name="Solano R."/>
            <person name="Spunde A."/>
            <person name="Suetsugu N."/>
            <person name="Sugano S."/>
            <person name="Sugiyama A."/>
            <person name="Sun R."/>
            <person name="Suzuki Y."/>
            <person name="Takenaka M."/>
            <person name="Takezawa D."/>
            <person name="Tomogane H."/>
            <person name="Tsuzuki M."/>
            <person name="Ueda T."/>
            <person name="Umeda M."/>
            <person name="Ward J."/>
            <person name="Watanabe Y."/>
            <person name="Yazaki K."/>
            <person name="Yokoyama R."/>
            <person name="Yoshitake Y."/>
            <person name="Yotsui I."/>
            <person name="Zachgo S."/>
            <person name="Schmutz J."/>
        </authorList>
    </citation>
    <scope>NUCLEOTIDE SEQUENCE [LARGE SCALE GENOMIC DNA]</scope>
    <source>
        <strain evidence="3">cv. B-3</strain>
    </source>
</reference>
<name>A0A397Z508_BRACM</name>
<accession>A0A397Z508</accession>
<dbReference type="PANTHER" id="PTHR35631">
    <property type="entry name" value="OS08G0114150 PROTEIN"/>
    <property type="match status" value="1"/>
</dbReference>
<dbReference type="Proteomes" id="UP000264353">
    <property type="component" value="Chromosome A6"/>
</dbReference>
<proteinExistence type="predicted"/>
<dbReference type="PANTHER" id="PTHR35631:SF15">
    <property type="entry name" value="OS08G0114175 PROTEIN"/>
    <property type="match status" value="1"/>
</dbReference>
<feature type="non-terminal residue" evidence="2">
    <location>
        <position position="1"/>
    </location>
</feature>
<keyword evidence="1" id="KW-0472">Membrane</keyword>
<evidence type="ECO:0000313" key="3">
    <source>
        <dbReference type="Proteomes" id="UP000264353"/>
    </source>
</evidence>
<feature type="transmembrane region" description="Helical" evidence="1">
    <location>
        <begin position="6"/>
        <end position="25"/>
    </location>
</feature>
<keyword evidence="1" id="KW-0812">Transmembrane</keyword>